<organism evidence="1 2">
    <name type="scientific">Leptotrichia trevisanii</name>
    <dbReference type="NCBI Taxonomy" id="109328"/>
    <lineage>
        <taxon>Bacteria</taxon>
        <taxon>Fusobacteriati</taxon>
        <taxon>Fusobacteriota</taxon>
        <taxon>Fusobacteriia</taxon>
        <taxon>Fusobacteriales</taxon>
        <taxon>Leptotrichiaceae</taxon>
        <taxon>Leptotrichia</taxon>
    </lineage>
</organism>
<gene>
    <name evidence="1" type="ORF">JMUB3935_1492</name>
</gene>
<proteinExistence type="predicted"/>
<reference evidence="1 2" key="1">
    <citation type="submission" date="2019-07" db="EMBL/GenBank/DDBJ databases">
        <title>Complete Genome Sequence of Leptotrichia trevisanii Strain JMUB3935.</title>
        <authorList>
            <person name="Watanabe S."/>
            <person name="Cui L."/>
        </authorList>
    </citation>
    <scope>NUCLEOTIDE SEQUENCE [LARGE SCALE GENOMIC DNA]</scope>
    <source>
        <strain evidence="1 2">JMUB3935</strain>
    </source>
</reference>
<evidence type="ECO:0000313" key="2">
    <source>
        <dbReference type="Proteomes" id="UP000321378"/>
    </source>
</evidence>
<sequence length="122" mass="13620">MAEVIKLRREYKFGAKNVKEIVLDLEELSGQDLVFAEKEYKARNKGATVKELEDGWALTVASKASGIKYGDLLGLKGTDYIKVLNKTKGFLNAGLGSADDTENFVIEETEAQEEEMKKEDQK</sequence>
<accession>A0A510KR99</accession>
<dbReference type="Proteomes" id="UP000321378">
    <property type="component" value="Chromosome"/>
</dbReference>
<dbReference type="EMBL" id="AP019840">
    <property type="protein sequence ID" value="BBM52513.1"/>
    <property type="molecule type" value="Genomic_DNA"/>
</dbReference>
<evidence type="ECO:0000313" key="1">
    <source>
        <dbReference type="EMBL" id="BBM52513.1"/>
    </source>
</evidence>
<name>A0A510KR99_9FUSO</name>
<dbReference type="AlphaFoldDB" id="A0A510KR99"/>
<dbReference type="RefSeq" id="WP_146996876.1">
    <property type="nucleotide sequence ID" value="NZ_AP019840.1"/>
</dbReference>
<protein>
    <submittedName>
        <fullName evidence="1">Uncharacterized protein</fullName>
    </submittedName>
</protein>